<evidence type="ECO:0000256" key="4">
    <source>
        <dbReference type="ARBA" id="ARBA00022723"/>
    </source>
</evidence>
<protein>
    <recommendedName>
        <fullName evidence="9">noroxomaritidine synthase</fullName>
        <ecNumber evidence="9">1.14.19.50</ecNumber>
    </recommendedName>
</protein>
<keyword evidence="4 12" id="KW-0479">Metal-binding</keyword>
<evidence type="ECO:0000256" key="5">
    <source>
        <dbReference type="ARBA" id="ARBA00022989"/>
    </source>
</evidence>
<keyword evidence="13" id="KW-0503">Monooxygenase</keyword>
<dbReference type="CDD" id="cd11064">
    <property type="entry name" value="CYP86A"/>
    <property type="match status" value="1"/>
</dbReference>
<evidence type="ECO:0000313" key="16">
    <source>
        <dbReference type="Proteomes" id="UP000243459"/>
    </source>
</evidence>
<evidence type="ECO:0000256" key="10">
    <source>
        <dbReference type="ARBA" id="ARBA00048529"/>
    </source>
</evidence>
<dbReference type="EC" id="1.14.19.50" evidence="9"/>
<dbReference type="GO" id="GO:0020037">
    <property type="term" value="F:heme binding"/>
    <property type="evidence" value="ECO:0007669"/>
    <property type="project" value="InterPro"/>
</dbReference>
<dbReference type="GO" id="GO:0006629">
    <property type="term" value="P:lipid metabolic process"/>
    <property type="evidence" value="ECO:0007669"/>
    <property type="project" value="UniProtKB-ARBA"/>
</dbReference>
<evidence type="ECO:0000256" key="6">
    <source>
        <dbReference type="ARBA" id="ARBA00023002"/>
    </source>
</evidence>
<dbReference type="GO" id="GO:0016020">
    <property type="term" value="C:membrane"/>
    <property type="evidence" value="ECO:0007669"/>
    <property type="project" value="UniProtKB-SubCell"/>
</dbReference>
<evidence type="ECO:0000256" key="8">
    <source>
        <dbReference type="ARBA" id="ARBA00023136"/>
    </source>
</evidence>
<feature type="binding site" description="axial binding residue" evidence="12">
    <location>
        <position position="478"/>
    </location>
    <ligand>
        <name>heme</name>
        <dbReference type="ChEBI" id="CHEBI:30413"/>
    </ligand>
    <ligandPart>
        <name>Fe</name>
        <dbReference type="ChEBI" id="CHEBI:18248"/>
    </ligandPart>
</feature>
<dbReference type="InterPro" id="IPR036396">
    <property type="entry name" value="Cyt_P450_sf"/>
</dbReference>
<keyword evidence="3 14" id="KW-0812">Transmembrane</keyword>
<dbReference type="InterPro" id="IPR001128">
    <property type="entry name" value="Cyt_P450"/>
</dbReference>
<keyword evidence="6 13" id="KW-0560">Oxidoreductase</keyword>
<dbReference type="Proteomes" id="UP000243459">
    <property type="component" value="Chromosome 7"/>
</dbReference>
<gene>
    <name evidence="15" type="ORF">A4U43_C07F32170</name>
</gene>
<reference evidence="16" key="1">
    <citation type="journal article" date="2017" name="Nat. Commun.">
        <title>The asparagus genome sheds light on the origin and evolution of a young Y chromosome.</title>
        <authorList>
            <person name="Harkess A."/>
            <person name="Zhou J."/>
            <person name="Xu C."/>
            <person name="Bowers J.E."/>
            <person name="Van der Hulst R."/>
            <person name="Ayyampalayam S."/>
            <person name="Mercati F."/>
            <person name="Riccardi P."/>
            <person name="McKain M.R."/>
            <person name="Kakrana A."/>
            <person name="Tang H."/>
            <person name="Ray J."/>
            <person name="Groenendijk J."/>
            <person name="Arikit S."/>
            <person name="Mathioni S.M."/>
            <person name="Nakano M."/>
            <person name="Shan H."/>
            <person name="Telgmann-Rauber A."/>
            <person name="Kanno A."/>
            <person name="Yue Z."/>
            <person name="Chen H."/>
            <person name="Li W."/>
            <person name="Chen Y."/>
            <person name="Xu X."/>
            <person name="Zhang Y."/>
            <person name="Luo S."/>
            <person name="Chen H."/>
            <person name="Gao J."/>
            <person name="Mao Z."/>
            <person name="Pires J.C."/>
            <person name="Luo M."/>
            <person name="Kudrna D."/>
            <person name="Wing R.A."/>
            <person name="Meyers B.C."/>
            <person name="Yi K."/>
            <person name="Kong H."/>
            <person name="Lavrijsen P."/>
            <person name="Sunseri F."/>
            <person name="Falavigna A."/>
            <person name="Ye Y."/>
            <person name="Leebens-Mack J.H."/>
            <person name="Chen G."/>
        </authorList>
    </citation>
    <scope>NUCLEOTIDE SEQUENCE [LARGE SCALE GENOMIC DNA]</scope>
    <source>
        <strain evidence="16">cv. DH0086</strain>
    </source>
</reference>
<dbReference type="EMBL" id="CM007387">
    <property type="protein sequence ID" value="ONK64981.1"/>
    <property type="molecule type" value="Genomic_DNA"/>
</dbReference>
<dbReference type="AlphaFoldDB" id="A0A5P1EK59"/>
<dbReference type="OrthoDB" id="1470350at2759"/>
<dbReference type="SUPFAM" id="SSF48264">
    <property type="entry name" value="Cytochrome P450"/>
    <property type="match status" value="1"/>
</dbReference>
<dbReference type="GO" id="GO:0016705">
    <property type="term" value="F:oxidoreductase activity, acting on paired donors, with incorporation or reduction of molecular oxygen"/>
    <property type="evidence" value="ECO:0007669"/>
    <property type="project" value="InterPro"/>
</dbReference>
<comment type="similarity">
    <text evidence="2 13">Belongs to the cytochrome P450 family.</text>
</comment>
<comment type="catalytic activity">
    <reaction evidence="11">
        <text>4'-O-methylnorbelladine + reduced [NADPH--hemoprotein reductase] + O2 = (10bR,4aS)-noroxomaritidine + oxidized [NADPH--hemoprotein reductase] + 2 H2O + H(+)</text>
        <dbReference type="Rhea" id="RHEA:51260"/>
        <dbReference type="Rhea" id="RHEA-COMP:11964"/>
        <dbReference type="Rhea" id="RHEA-COMP:11965"/>
        <dbReference type="ChEBI" id="CHEBI:15377"/>
        <dbReference type="ChEBI" id="CHEBI:15378"/>
        <dbReference type="ChEBI" id="CHEBI:15379"/>
        <dbReference type="ChEBI" id="CHEBI:57618"/>
        <dbReference type="ChEBI" id="CHEBI:58210"/>
        <dbReference type="ChEBI" id="CHEBI:133993"/>
        <dbReference type="ChEBI" id="CHEBI:133995"/>
        <dbReference type="EC" id="1.14.19.50"/>
    </reaction>
</comment>
<comment type="catalytic activity">
    <reaction evidence="10">
        <text>4'-O-methylnorbelladine + reduced [NADPH--hemoprotein reductase] + O2 = (10bS,4aR)-noroxomaritidine + oxidized [NADPH--hemoprotein reductase] + 2 H2O + H(+)</text>
        <dbReference type="Rhea" id="RHEA:51264"/>
        <dbReference type="Rhea" id="RHEA-COMP:11964"/>
        <dbReference type="Rhea" id="RHEA-COMP:11965"/>
        <dbReference type="ChEBI" id="CHEBI:15377"/>
        <dbReference type="ChEBI" id="CHEBI:15378"/>
        <dbReference type="ChEBI" id="CHEBI:15379"/>
        <dbReference type="ChEBI" id="CHEBI:57618"/>
        <dbReference type="ChEBI" id="CHEBI:58210"/>
        <dbReference type="ChEBI" id="CHEBI:133993"/>
        <dbReference type="ChEBI" id="CHEBI:133996"/>
        <dbReference type="EC" id="1.14.19.50"/>
    </reaction>
</comment>
<evidence type="ECO:0000313" key="15">
    <source>
        <dbReference type="EMBL" id="ONK64981.1"/>
    </source>
</evidence>
<keyword evidence="7 12" id="KW-0408">Iron</keyword>
<comment type="subcellular location">
    <subcellularLocation>
        <location evidence="1">Membrane</location>
        <topology evidence="1">Single-pass membrane protein</topology>
    </subcellularLocation>
</comment>
<organism evidence="15 16">
    <name type="scientific">Asparagus officinalis</name>
    <name type="common">Garden asparagus</name>
    <dbReference type="NCBI Taxonomy" id="4686"/>
    <lineage>
        <taxon>Eukaryota</taxon>
        <taxon>Viridiplantae</taxon>
        <taxon>Streptophyta</taxon>
        <taxon>Embryophyta</taxon>
        <taxon>Tracheophyta</taxon>
        <taxon>Spermatophyta</taxon>
        <taxon>Magnoliopsida</taxon>
        <taxon>Liliopsida</taxon>
        <taxon>Asparagales</taxon>
        <taxon>Asparagaceae</taxon>
        <taxon>Asparagoideae</taxon>
        <taxon>Asparagus</taxon>
    </lineage>
</organism>
<evidence type="ECO:0000256" key="7">
    <source>
        <dbReference type="ARBA" id="ARBA00023004"/>
    </source>
</evidence>
<dbReference type="PANTHER" id="PTHR24296">
    <property type="entry name" value="CYTOCHROME P450"/>
    <property type="match status" value="1"/>
</dbReference>
<evidence type="ECO:0000256" key="3">
    <source>
        <dbReference type="ARBA" id="ARBA00022692"/>
    </source>
</evidence>
<dbReference type="InterPro" id="IPR002401">
    <property type="entry name" value="Cyt_P450_E_grp-I"/>
</dbReference>
<dbReference type="PRINTS" id="PR00463">
    <property type="entry name" value="EP450I"/>
</dbReference>
<dbReference type="GO" id="GO:0005506">
    <property type="term" value="F:iron ion binding"/>
    <property type="evidence" value="ECO:0007669"/>
    <property type="project" value="InterPro"/>
</dbReference>
<feature type="transmembrane region" description="Helical" evidence="14">
    <location>
        <begin position="51"/>
        <end position="70"/>
    </location>
</feature>
<evidence type="ECO:0000256" key="14">
    <source>
        <dbReference type="SAM" id="Phobius"/>
    </source>
</evidence>
<dbReference type="PROSITE" id="PS00086">
    <property type="entry name" value="CYTOCHROME_P450"/>
    <property type="match status" value="1"/>
</dbReference>
<dbReference type="Gramene" id="ONK64981">
    <property type="protein sequence ID" value="ONK64981"/>
    <property type="gene ID" value="A4U43_C07F32170"/>
</dbReference>
<evidence type="ECO:0000256" key="1">
    <source>
        <dbReference type="ARBA" id="ARBA00004167"/>
    </source>
</evidence>
<proteinExistence type="inferred from homology"/>
<evidence type="ECO:0000256" key="11">
    <source>
        <dbReference type="ARBA" id="ARBA00049170"/>
    </source>
</evidence>
<dbReference type="Gene3D" id="1.10.630.10">
    <property type="entry name" value="Cytochrome P450"/>
    <property type="match status" value="1"/>
</dbReference>
<name>A0A5P1EK59_ASPOF</name>
<evidence type="ECO:0000256" key="2">
    <source>
        <dbReference type="ARBA" id="ARBA00010617"/>
    </source>
</evidence>
<comment type="cofactor">
    <cofactor evidence="12">
        <name>heme</name>
        <dbReference type="ChEBI" id="CHEBI:30413"/>
    </cofactor>
</comment>
<dbReference type="Pfam" id="PF00067">
    <property type="entry name" value="p450"/>
    <property type="match status" value="1"/>
</dbReference>
<sequence length="536" mass="61643">MDKFSTSSLHIQIIFSLNQEEMNMSLFPEVLLSLLATLLVYLLFCRTRRGGMVVVNWPVVGMLPTIIVNYHHLLDHITSILREFDNTIMFRGPWFCGMDFLLTCSPDNANHMFNLRFSNYGKGEEFAEIFDVLGDGIIVADGDSWVDQRRMAQAHMNTPTFRSSVGDFTINKLTKVLLPLLKDMEESHKVVDLSDVLMRFTFDAICTLVLGVDPGCLAPDFPSIPFVTAVHQVEQALIFRHIVPMFFWKLMRRLKVGKEKKIAEATEVINQFIEKCIQEKKESQKINNGRIISNKEEKEEEEGHIDIITSYMEYSIDDKFLRDTLLTYLAAGKDTTAAALIWMFWLLNNNPDVEKKILEELRKLRLSSEANDEIFVFRTEEIDGLIYLHAVLFETLRLYPSLPFNHKAAKKGDMLPSGHRVRPGTKIFFSLYSMGRMETIWGEDCLEFKPERWITEKGTLKHEPSYKFIAFHSGPRSCLGRNMGMIQMKLMASAMIYNFEVRVIEGHVAEPKASVVVLPKNGLFVKLKKRKSWNIG</sequence>
<evidence type="ECO:0000256" key="12">
    <source>
        <dbReference type="PIRSR" id="PIRSR602401-1"/>
    </source>
</evidence>
<dbReference type="InterPro" id="IPR017972">
    <property type="entry name" value="Cyt_P450_CS"/>
</dbReference>
<dbReference type="OMA" id="TVNFSPY"/>
<keyword evidence="5 14" id="KW-1133">Transmembrane helix</keyword>
<accession>A0A5P1EK59</accession>
<feature type="transmembrane region" description="Helical" evidence="14">
    <location>
        <begin position="26"/>
        <end position="44"/>
    </location>
</feature>
<dbReference type="PRINTS" id="PR00385">
    <property type="entry name" value="P450"/>
</dbReference>
<keyword evidence="12 13" id="KW-0349">Heme</keyword>
<dbReference type="GO" id="GO:0004497">
    <property type="term" value="F:monooxygenase activity"/>
    <property type="evidence" value="ECO:0007669"/>
    <property type="project" value="UniProtKB-KW"/>
</dbReference>
<keyword evidence="8 14" id="KW-0472">Membrane</keyword>
<evidence type="ECO:0000256" key="9">
    <source>
        <dbReference type="ARBA" id="ARBA00039071"/>
    </source>
</evidence>
<keyword evidence="16" id="KW-1185">Reference proteome</keyword>
<evidence type="ECO:0000256" key="13">
    <source>
        <dbReference type="RuleBase" id="RU000461"/>
    </source>
</evidence>